<comment type="similarity">
    <text evidence="2 7">Belongs to the DedA family.</text>
</comment>
<keyword evidence="5 7" id="KW-1133">Transmembrane helix</keyword>
<evidence type="ECO:0000256" key="6">
    <source>
        <dbReference type="ARBA" id="ARBA00023136"/>
    </source>
</evidence>
<evidence type="ECO:0000256" key="1">
    <source>
        <dbReference type="ARBA" id="ARBA00004651"/>
    </source>
</evidence>
<dbReference type="EMBL" id="JAVLVT010000009">
    <property type="protein sequence ID" value="MDS1272018.1"/>
    <property type="molecule type" value="Genomic_DNA"/>
</dbReference>
<protein>
    <submittedName>
        <fullName evidence="9">VTT domain-containing protein</fullName>
    </submittedName>
</protein>
<feature type="transmembrane region" description="Helical" evidence="7">
    <location>
        <begin position="96"/>
        <end position="126"/>
    </location>
</feature>
<feature type="transmembrane region" description="Helical" evidence="7">
    <location>
        <begin position="132"/>
        <end position="150"/>
    </location>
</feature>
<reference evidence="10" key="1">
    <citation type="submission" date="2023-07" db="EMBL/GenBank/DDBJ databases">
        <title>Novel species in the genus Lipingzhangella isolated from Sambhar Salt Lake.</title>
        <authorList>
            <person name="Jiya N."/>
            <person name="Kajale S."/>
            <person name="Sharma A."/>
        </authorList>
    </citation>
    <scope>NUCLEOTIDE SEQUENCE [LARGE SCALE GENOMIC DNA]</scope>
    <source>
        <strain evidence="10">LS1_29</strain>
    </source>
</reference>
<dbReference type="PANTHER" id="PTHR30353">
    <property type="entry name" value="INNER MEMBRANE PROTEIN DEDA-RELATED"/>
    <property type="match status" value="1"/>
</dbReference>
<name>A0ABU2H9M6_9ACTN</name>
<evidence type="ECO:0000313" key="9">
    <source>
        <dbReference type="EMBL" id="MDS1272018.1"/>
    </source>
</evidence>
<keyword evidence="6 7" id="KW-0472">Membrane</keyword>
<keyword evidence="3 7" id="KW-1003">Cell membrane</keyword>
<gene>
    <name evidence="9" type="ORF">RIF23_17145</name>
</gene>
<sequence>MSYMEFMQGWPLWGVYLSLLGIVFLRAQATYWLGRGVSLSLHRSRIATRLGAKLERAERAINRFGPPAVTVSFLTVGIQTAINFSAGAMQMRFGRYLVAMFLGCLAWAAIYSLGGMAVFAAWWSLFVTSPELAVSAVAVTVLVILGWIRWRRRNAGRSAAAQEATGHQETQAAIGP</sequence>
<feature type="domain" description="VTT" evidence="8">
    <location>
        <begin position="12"/>
        <end position="115"/>
    </location>
</feature>
<dbReference type="Proteomes" id="UP001250214">
    <property type="component" value="Unassembled WGS sequence"/>
</dbReference>
<dbReference type="InterPro" id="IPR032818">
    <property type="entry name" value="DedA-like"/>
</dbReference>
<organism evidence="9 10">
    <name type="scientific">Lipingzhangella rawalii</name>
    <dbReference type="NCBI Taxonomy" id="2055835"/>
    <lineage>
        <taxon>Bacteria</taxon>
        <taxon>Bacillati</taxon>
        <taxon>Actinomycetota</taxon>
        <taxon>Actinomycetes</taxon>
        <taxon>Streptosporangiales</taxon>
        <taxon>Nocardiopsidaceae</taxon>
        <taxon>Lipingzhangella</taxon>
    </lineage>
</organism>
<proteinExistence type="inferred from homology"/>
<dbReference type="RefSeq" id="WP_310913574.1">
    <property type="nucleotide sequence ID" value="NZ_JAVLVT010000009.1"/>
</dbReference>
<comment type="subcellular location">
    <subcellularLocation>
        <location evidence="1 7">Cell membrane</location>
        <topology evidence="1 7">Multi-pass membrane protein</topology>
    </subcellularLocation>
</comment>
<evidence type="ECO:0000256" key="4">
    <source>
        <dbReference type="ARBA" id="ARBA00022692"/>
    </source>
</evidence>
<evidence type="ECO:0000259" key="8">
    <source>
        <dbReference type="Pfam" id="PF09335"/>
    </source>
</evidence>
<keyword evidence="4 7" id="KW-0812">Transmembrane</keyword>
<dbReference type="Pfam" id="PF09335">
    <property type="entry name" value="VTT_dom"/>
    <property type="match status" value="1"/>
</dbReference>
<feature type="transmembrane region" description="Helical" evidence="7">
    <location>
        <begin position="12"/>
        <end position="33"/>
    </location>
</feature>
<keyword evidence="10" id="KW-1185">Reference proteome</keyword>
<evidence type="ECO:0000256" key="5">
    <source>
        <dbReference type="ARBA" id="ARBA00022989"/>
    </source>
</evidence>
<evidence type="ECO:0000256" key="3">
    <source>
        <dbReference type="ARBA" id="ARBA00022475"/>
    </source>
</evidence>
<feature type="transmembrane region" description="Helical" evidence="7">
    <location>
        <begin position="64"/>
        <end position="84"/>
    </location>
</feature>
<dbReference type="PANTHER" id="PTHR30353:SF15">
    <property type="entry name" value="INNER MEMBRANE PROTEIN YABI"/>
    <property type="match status" value="1"/>
</dbReference>
<comment type="caution">
    <text evidence="9">The sequence shown here is derived from an EMBL/GenBank/DDBJ whole genome shotgun (WGS) entry which is preliminary data.</text>
</comment>
<evidence type="ECO:0000256" key="7">
    <source>
        <dbReference type="RuleBase" id="RU367016"/>
    </source>
</evidence>
<dbReference type="InterPro" id="IPR032816">
    <property type="entry name" value="VTT_dom"/>
</dbReference>
<evidence type="ECO:0000256" key="2">
    <source>
        <dbReference type="ARBA" id="ARBA00010792"/>
    </source>
</evidence>
<evidence type="ECO:0000313" key="10">
    <source>
        <dbReference type="Proteomes" id="UP001250214"/>
    </source>
</evidence>
<accession>A0ABU2H9M6</accession>